<feature type="compositionally biased region" description="Polar residues" evidence="1">
    <location>
        <begin position="238"/>
        <end position="248"/>
    </location>
</feature>
<dbReference type="EMBL" id="JAULSN010000004">
    <property type="protein sequence ID" value="KAK3372758.1"/>
    <property type="molecule type" value="Genomic_DNA"/>
</dbReference>
<feature type="compositionally biased region" description="Pro residues" evidence="1">
    <location>
        <begin position="744"/>
        <end position="760"/>
    </location>
</feature>
<keyword evidence="4" id="KW-1185">Reference proteome</keyword>
<evidence type="ECO:0000313" key="4">
    <source>
        <dbReference type="Proteomes" id="UP001287356"/>
    </source>
</evidence>
<feature type="compositionally biased region" description="Low complexity" evidence="1">
    <location>
        <begin position="184"/>
        <end position="199"/>
    </location>
</feature>
<protein>
    <recommendedName>
        <fullName evidence="5">Adhesin domain-containing protein</fullName>
    </recommendedName>
</protein>
<feature type="compositionally biased region" description="Pro residues" evidence="1">
    <location>
        <begin position="222"/>
        <end position="232"/>
    </location>
</feature>
<comment type="caution">
    <text evidence="3">The sequence shown here is derived from an EMBL/GenBank/DDBJ whole genome shotgun (WGS) entry which is preliminary data.</text>
</comment>
<feature type="compositionally biased region" description="Low complexity" evidence="1">
    <location>
        <begin position="152"/>
        <end position="173"/>
    </location>
</feature>
<evidence type="ECO:0000313" key="3">
    <source>
        <dbReference type="EMBL" id="KAK3372758.1"/>
    </source>
</evidence>
<evidence type="ECO:0000256" key="1">
    <source>
        <dbReference type="SAM" id="MobiDB-lite"/>
    </source>
</evidence>
<feature type="compositionally biased region" description="Polar residues" evidence="1">
    <location>
        <begin position="30"/>
        <end position="45"/>
    </location>
</feature>
<feature type="region of interest" description="Disordered" evidence="1">
    <location>
        <begin position="742"/>
        <end position="801"/>
    </location>
</feature>
<feature type="compositionally biased region" description="Basic and acidic residues" evidence="1">
    <location>
        <begin position="119"/>
        <end position="133"/>
    </location>
</feature>
<evidence type="ECO:0008006" key="5">
    <source>
        <dbReference type="Google" id="ProtNLM"/>
    </source>
</evidence>
<feature type="compositionally biased region" description="Basic and acidic residues" evidence="1">
    <location>
        <begin position="275"/>
        <end position="287"/>
    </location>
</feature>
<gene>
    <name evidence="3" type="ORF">B0T24DRAFT_678258</name>
</gene>
<keyword evidence="2" id="KW-0472">Membrane</keyword>
<reference evidence="3" key="1">
    <citation type="journal article" date="2023" name="Mol. Phylogenet. Evol.">
        <title>Genome-scale phylogeny and comparative genomics of the fungal order Sordariales.</title>
        <authorList>
            <person name="Hensen N."/>
            <person name="Bonometti L."/>
            <person name="Westerberg I."/>
            <person name="Brannstrom I.O."/>
            <person name="Guillou S."/>
            <person name="Cros-Aarteil S."/>
            <person name="Calhoun S."/>
            <person name="Haridas S."/>
            <person name="Kuo A."/>
            <person name="Mondo S."/>
            <person name="Pangilinan J."/>
            <person name="Riley R."/>
            <person name="LaButti K."/>
            <person name="Andreopoulos B."/>
            <person name="Lipzen A."/>
            <person name="Chen C."/>
            <person name="Yan M."/>
            <person name="Daum C."/>
            <person name="Ng V."/>
            <person name="Clum A."/>
            <person name="Steindorff A."/>
            <person name="Ohm R.A."/>
            <person name="Martin F."/>
            <person name="Silar P."/>
            <person name="Natvig D.O."/>
            <person name="Lalanne C."/>
            <person name="Gautier V."/>
            <person name="Ament-Velasquez S.L."/>
            <person name="Kruys A."/>
            <person name="Hutchinson M.I."/>
            <person name="Powell A.J."/>
            <person name="Barry K."/>
            <person name="Miller A.N."/>
            <person name="Grigoriev I.V."/>
            <person name="Debuchy R."/>
            <person name="Gladieux P."/>
            <person name="Hiltunen Thoren M."/>
            <person name="Johannesson H."/>
        </authorList>
    </citation>
    <scope>NUCLEOTIDE SEQUENCE</scope>
    <source>
        <strain evidence="3">CBS 958.72</strain>
    </source>
</reference>
<accession>A0AAE0K9R1</accession>
<dbReference type="AlphaFoldDB" id="A0AAE0K9R1"/>
<organism evidence="3 4">
    <name type="scientific">Lasiosphaeria ovina</name>
    <dbReference type="NCBI Taxonomy" id="92902"/>
    <lineage>
        <taxon>Eukaryota</taxon>
        <taxon>Fungi</taxon>
        <taxon>Dikarya</taxon>
        <taxon>Ascomycota</taxon>
        <taxon>Pezizomycotina</taxon>
        <taxon>Sordariomycetes</taxon>
        <taxon>Sordariomycetidae</taxon>
        <taxon>Sordariales</taxon>
        <taxon>Lasiosphaeriaceae</taxon>
        <taxon>Lasiosphaeria</taxon>
    </lineage>
</organism>
<feature type="region of interest" description="Disordered" evidence="1">
    <location>
        <begin position="21"/>
        <end position="252"/>
    </location>
</feature>
<proteinExistence type="predicted"/>
<evidence type="ECO:0000256" key="2">
    <source>
        <dbReference type="SAM" id="Phobius"/>
    </source>
</evidence>
<feature type="region of interest" description="Disordered" evidence="1">
    <location>
        <begin position="275"/>
        <end position="294"/>
    </location>
</feature>
<dbReference type="Proteomes" id="UP001287356">
    <property type="component" value="Unassembled WGS sequence"/>
</dbReference>
<feature type="transmembrane region" description="Helical" evidence="2">
    <location>
        <begin position="310"/>
        <end position="332"/>
    </location>
</feature>
<name>A0AAE0K9R1_9PEZI</name>
<feature type="compositionally biased region" description="Low complexity" evidence="1">
    <location>
        <begin position="76"/>
        <end position="98"/>
    </location>
</feature>
<keyword evidence="2" id="KW-1133">Transmembrane helix</keyword>
<feature type="region of interest" description="Disordered" evidence="1">
    <location>
        <begin position="337"/>
        <end position="372"/>
    </location>
</feature>
<sequence>MAYPYSDNLYSMVDDESDIEFADDDGLNQPELSSQIVSQGMSQYPQAGLDGDRPGESSDVDDEEAEVLSPADGYFHAAPSVSSHAAPAAAATTSATSSNVPYIPNVWVDDPSLSQRTTAESKAREADEERLANRDPFAAAPSEYSFQPAPAPRAASSSIYSSPPSRSAPSSAYQRPGSAVYNQASSSSSSTASYSRSTAPFYPPHAPRRAAYNERSFFSPREAPPAYTPSPTSPTSSRQGSDSPTSHYGTFPHTIIRSPEVMGASQESELLLAHDPESMGGHSETRPTETVPQWRDRMRRRLSSRNGRKWKVLLLGLFAILMAAGILTSLIAGMDQGQRNKGGPGQNRPGKSPNEDTGANPEQPHTGYPELDDRKFRWQSPMCKDTQIERSTQTFGLSFDVDAEKQFTFLQDVTKEGGHYDYDIHIQGTVIVRSTGYGTPGSSVVVETTVNHDSLNHITEWDAEKQRLAVLVPRGVSWTETNSRPCMKIQATVWVPSDAVLEKLDIQTIHLDIKLMDNLSLKVSQATNLASVVGSITAASSGSYSHDEKLIDTGSPATFNLDSRKIEVETISASIRGSWPLYDYLGIRTTSGTIKVSIEPKEVDKETLNPAALYLKSLSGDIEFREPIFAATEAFSASHSLAHDQAGYTQAEATVPPRDYRVEVHSTSGHLKGSVAFSSTALIKSTSGGINVDMLPVLDSSLAESGGKNIYLKTTTTSGTTDITVLDPLWFNGIEGIYVDLPSAPSPPAPPSPPSPPSAPSRPAGVPGAEGEDQPDYSSIGKIGNDDPYSSISGREKEVQEQAEDVSALRCLYSEHITTSADIRLQYPASWEGDIALETMSGSLSVYGKDVRIVKSRNDWGGIGKGLFARKGDGGGSEVSAKATSGNWKMYSRVTQYQHRSGLRRCSRENNLALRL</sequence>
<keyword evidence="2" id="KW-0812">Transmembrane</keyword>
<reference evidence="3" key="2">
    <citation type="submission" date="2023-06" db="EMBL/GenBank/DDBJ databases">
        <authorList>
            <consortium name="Lawrence Berkeley National Laboratory"/>
            <person name="Haridas S."/>
            <person name="Hensen N."/>
            <person name="Bonometti L."/>
            <person name="Westerberg I."/>
            <person name="Brannstrom I.O."/>
            <person name="Guillou S."/>
            <person name="Cros-Aarteil S."/>
            <person name="Calhoun S."/>
            <person name="Kuo A."/>
            <person name="Mondo S."/>
            <person name="Pangilinan J."/>
            <person name="Riley R."/>
            <person name="Labutti K."/>
            <person name="Andreopoulos B."/>
            <person name="Lipzen A."/>
            <person name="Chen C."/>
            <person name="Yanf M."/>
            <person name="Daum C."/>
            <person name="Ng V."/>
            <person name="Clum A."/>
            <person name="Steindorff A."/>
            <person name="Ohm R."/>
            <person name="Martin F."/>
            <person name="Silar P."/>
            <person name="Natvig D."/>
            <person name="Lalanne C."/>
            <person name="Gautier V."/>
            <person name="Ament-Velasquez S.L."/>
            <person name="Kruys A."/>
            <person name="Hutchinson M.I."/>
            <person name="Powell A.J."/>
            <person name="Barry K."/>
            <person name="Miller A.N."/>
            <person name="Grigoriev I.V."/>
            <person name="Debuchy R."/>
            <person name="Gladieux P."/>
            <person name="Thoren M.H."/>
            <person name="Johannesson H."/>
        </authorList>
    </citation>
    <scope>NUCLEOTIDE SEQUENCE</scope>
    <source>
        <strain evidence="3">CBS 958.72</strain>
    </source>
</reference>